<accession>A0A8S1HSK0</accession>
<evidence type="ECO:0000256" key="1">
    <source>
        <dbReference type="ARBA" id="ARBA00004141"/>
    </source>
</evidence>
<keyword evidence="7 8" id="KW-0472">Membrane</keyword>
<comment type="caution">
    <text evidence="10">The sequence shown here is derived from an EMBL/GenBank/DDBJ whole genome shotgun (WGS) entry which is preliminary data.</text>
</comment>
<dbReference type="AlphaFoldDB" id="A0A8S1HSK0"/>
<feature type="transmembrane region" description="Helical" evidence="8">
    <location>
        <begin position="152"/>
        <end position="173"/>
    </location>
</feature>
<dbReference type="Pfam" id="PF01699">
    <property type="entry name" value="Na_Ca_ex"/>
    <property type="match status" value="1"/>
</dbReference>
<gene>
    <name evidence="10" type="ORF">CAUJ_LOCUS15562</name>
</gene>
<keyword evidence="6 8" id="KW-1133">Transmembrane helix</keyword>
<sequence length="264" mass="29001">MPDKESADAPNFIYPGGMKGLVDLGGTRTYDLADAQTPKFNCESELCEISKNWTRQGGGYLLWSRYVKCSISTPVRVILIILAVFWMLILFLTISFVADDFFSPAVDGIVSHLRISDTVAGVTLMAFGNGAPDVFGSIASVLNSPQPKADLALGQLFGGGLCIISIVLASIIITKPFKSAVFGPIRDVLFYLIALGFSLFCFLYTDRMPLWMPLGFLVIYFLYVLTVIVLQVLIINRYKRKKARKALKTASDTVVAIAIDQSIF</sequence>
<comment type="subcellular location">
    <subcellularLocation>
        <location evidence="1">Membrane</location>
        <topology evidence="1">Multi-pass membrane protein</topology>
    </subcellularLocation>
</comment>
<keyword evidence="2" id="KW-0813">Transport</keyword>
<protein>
    <recommendedName>
        <fullName evidence="9">Sodium/calcium exchanger membrane region domain-containing protein</fullName>
    </recommendedName>
</protein>
<dbReference type="GO" id="GO:0005432">
    <property type="term" value="F:calcium:sodium antiporter activity"/>
    <property type="evidence" value="ECO:0007669"/>
    <property type="project" value="TreeGrafter"/>
</dbReference>
<evidence type="ECO:0000313" key="11">
    <source>
        <dbReference type="Proteomes" id="UP000835052"/>
    </source>
</evidence>
<reference evidence="10" key="1">
    <citation type="submission" date="2020-10" db="EMBL/GenBank/DDBJ databases">
        <authorList>
            <person name="Kikuchi T."/>
        </authorList>
    </citation>
    <scope>NUCLEOTIDE SEQUENCE</scope>
    <source>
        <strain evidence="10">NKZ352</strain>
    </source>
</reference>
<evidence type="ECO:0000256" key="2">
    <source>
        <dbReference type="ARBA" id="ARBA00022448"/>
    </source>
</evidence>
<keyword evidence="4" id="KW-0106">Calcium</keyword>
<evidence type="ECO:0000259" key="9">
    <source>
        <dbReference type="Pfam" id="PF01699"/>
    </source>
</evidence>
<dbReference type="PANTHER" id="PTHR12266">
    <property type="entry name" value="NA+/CA2+ K+ INDEPENDENT EXCHANGER"/>
    <property type="match status" value="1"/>
</dbReference>
<evidence type="ECO:0000256" key="8">
    <source>
        <dbReference type="SAM" id="Phobius"/>
    </source>
</evidence>
<evidence type="ECO:0000256" key="4">
    <source>
        <dbReference type="ARBA" id="ARBA00022568"/>
    </source>
</evidence>
<keyword evidence="11" id="KW-1185">Reference proteome</keyword>
<feature type="transmembrane region" description="Helical" evidence="8">
    <location>
        <begin position="185"/>
        <end position="205"/>
    </location>
</feature>
<feature type="transmembrane region" description="Helical" evidence="8">
    <location>
        <begin position="77"/>
        <end position="98"/>
    </location>
</feature>
<evidence type="ECO:0000256" key="3">
    <source>
        <dbReference type="ARBA" id="ARBA00022449"/>
    </source>
</evidence>
<evidence type="ECO:0000313" key="10">
    <source>
        <dbReference type="EMBL" id="CAD6199662.1"/>
    </source>
</evidence>
<keyword evidence="4" id="KW-0109">Calcium transport</keyword>
<feature type="domain" description="Sodium/calcium exchanger membrane region" evidence="9">
    <location>
        <begin position="85"/>
        <end position="228"/>
    </location>
</feature>
<evidence type="ECO:0000256" key="5">
    <source>
        <dbReference type="ARBA" id="ARBA00022692"/>
    </source>
</evidence>
<dbReference type="InterPro" id="IPR004837">
    <property type="entry name" value="NaCa_Exmemb"/>
</dbReference>
<feature type="transmembrane region" description="Helical" evidence="8">
    <location>
        <begin position="211"/>
        <end position="235"/>
    </location>
</feature>
<evidence type="ECO:0000256" key="6">
    <source>
        <dbReference type="ARBA" id="ARBA00022989"/>
    </source>
</evidence>
<dbReference type="EMBL" id="CAJGYM010000191">
    <property type="protein sequence ID" value="CAD6199662.1"/>
    <property type="molecule type" value="Genomic_DNA"/>
</dbReference>
<dbReference type="GO" id="GO:0016020">
    <property type="term" value="C:membrane"/>
    <property type="evidence" value="ECO:0007669"/>
    <property type="project" value="UniProtKB-SubCell"/>
</dbReference>
<dbReference type="Gene3D" id="1.20.1420.30">
    <property type="entry name" value="NCX, central ion-binding region"/>
    <property type="match status" value="1"/>
</dbReference>
<dbReference type="GO" id="GO:0006874">
    <property type="term" value="P:intracellular calcium ion homeostasis"/>
    <property type="evidence" value="ECO:0007669"/>
    <property type="project" value="TreeGrafter"/>
</dbReference>
<organism evidence="10 11">
    <name type="scientific">Caenorhabditis auriculariae</name>
    <dbReference type="NCBI Taxonomy" id="2777116"/>
    <lineage>
        <taxon>Eukaryota</taxon>
        <taxon>Metazoa</taxon>
        <taxon>Ecdysozoa</taxon>
        <taxon>Nematoda</taxon>
        <taxon>Chromadorea</taxon>
        <taxon>Rhabditida</taxon>
        <taxon>Rhabditina</taxon>
        <taxon>Rhabditomorpha</taxon>
        <taxon>Rhabditoidea</taxon>
        <taxon>Rhabditidae</taxon>
        <taxon>Peloderinae</taxon>
        <taxon>Caenorhabditis</taxon>
    </lineage>
</organism>
<dbReference type="InterPro" id="IPR051359">
    <property type="entry name" value="CaCA_antiporter"/>
</dbReference>
<evidence type="ECO:0000256" key="7">
    <source>
        <dbReference type="ARBA" id="ARBA00023136"/>
    </source>
</evidence>
<keyword evidence="3" id="KW-0050">Antiport</keyword>
<keyword evidence="5 8" id="KW-0812">Transmembrane</keyword>
<name>A0A8S1HSK0_9PELO</name>
<dbReference type="PANTHER" id="PTHR12266:SF0">
    <property type="entry name" value="MITOCHONDRIAL SODIUM_CALCIUM EXCHANGER PROTEIN"/>
    <property type="match status" value="1"/>
</dbReference>
<proteinExistence type="predicted"/>
<keyword evidence="4" id="KW-0406">Ion transport</keyword>
<dbReference type="OrthoDB" id="407410at2759"/>
<dbReference type="InterPro" id="IPR044880">
    <property type="entry name" value="NCX_ion-bd_dom_sf"/>
</dbReference>
<dbReference type="Proteomes" id="UP000835052">
    <property type="component" value="Unassembled WGS sequence"/>
</dbReference>